<dbReference type="Gene3D" id="3.10.450.50">
    <property type="match status" value="1"/>
</dbReference>
<evidence type="ECO:0000313" key="4">
    <source>
        <dbReference type="EMBL" id="MFD1046343.1"/>
    </source>
</evidence>
<comment type="caution">
    <text evidence="4">The sequence shown here is derived from an EMBL/GenBank/DDBJ whole genome shotgun (WGS) entry which is preliminary data.</text>
</comment>
<evidence type="ECO:0000256" key="1">
    <source>
        <dbReference type="ARBA" id="ARBA00001933"/>
    </source>
</evidence>
<gene>
    <name evidence="4" type="ORF">ACFQ1S_12655</name>
</gene>
<dbReference type="InterPro" id="IPR050214">
    <property type="entry name" value="Cys_Synth/Cystath_Beta-Synth"/>
</dbReference>
<evidence type="ECO:0000313" key="5">
    <source>
        <dbReference type="Proteomes" id="UP001597045"/>
    </source>
</evidence>
<dbReference type="InterPro" id="IPR036052">
    <property type="entry name" value="TrpB-like_PALP_sf"/>
</dbReference>
<keyword evidence="5" id="KW-1185">Reference proteome</keyword>
<evidence type="ECO:0000256" key="2">
    <source>
        <dbReference type="ARBA" id="ARBA00022898"/>
    </source>
</evidence>
<dbReference type="InterPro" id="IPR032710">
    <property type="entry name" value="NTF2-like_dom_sf"/>
</dbReference>
<proteinExistence type="predicted"/>
<evidence type="ECO:0000259" key="3">
    <source>
        <dbReference type="Pfam" id="PF00291"/>
    </source>
</evidence>
<dbReference type="SUPFAM" id="SSF53686">
    <property type="entry name" value="Tryptophan synthase beta subunit-like PLP-dependent enzymes"/>
    <property type="match status" value="1"/>
</dbReference>
<feature type="domain" description="Tryptophan synthase beta chain-like PALP" evidence="3">
    <location>
        <begin position="124"/>
        <end position="260"/>
    </location>
</feature>
<dbReference type="InterPro" id="IPR001926">
    <property type="entry name" value="TrpB-like_PALP"/>
</dbReference>
<sequence length="260" mass="28483">MTTANDFRAQADRDEAEIHGQIDKVVEALRAKDLDALRQLYTTDVVSFDVEPPLQHVGIAAKLENWARVFLFFETVTYEIRDLTFTVGDEVAYGHAFARLRGTLPSGAPTKGMWVRVTYGMRKIDGAWKPNQYANEHNPRSHYETTGPELWKQTEGRITHFVAGVGTGGTISGTGKYLKEVSGGKVKIVGADPEGSVYSGGSGRPYLVEGVGEDFWPDTYDRNICDEIIAVSDAESFTVTRRLAREEALLVGGSCGMAAA</sequence>
<reference evidence="5" key="1">
    <citation type="journal article" date="2019" name="Int. J. Syst. Evol. Microbiol.">
        <title>The Global Catalogue of Microorganisms (GCM) 10K type strain sequencing project: providing services to taxonomists for standard genome sequencing and annotation.</title>
        <authorList>
            <consortium name="The Broad Institute Genomics Platform"/>
            <consortium name="The Broad Institute Genome Sequencing Center for Infectious Disease"/>
            <person name="Wu L."/>
            <person name="Ma J."/>
        </authorList>
    </citation>
    <scope>NUCLEOTIDE SEQUENCE [LARGE SCALE GENOMIC DNA]</scope>
    <source>
        <strain evidence="5">JCM 31486</strain>
    </source>
</reference>
<comment type="cofactor">
    <cofactor evidence="1">
        <name>pyridoxal 5'-phosphate</name>
        <dbReference type="ChEBI" id="CHEBI:597326"/>
    </cofactor>
</comment>
<keyword evidence="2" id="KW-0663">Pyridoxal phosphate</keyword>
<organism evidence="4 5">
    <name type="scientific">Kibdelosporangium lantanae</name>
    <dbReference type="NCBI Taxonomy" id="1497396"/>
    <lineage>
        <taxon>Bacteria</taxon>
        <taxon>Bacillati</taxon>
        <taxon>Actinomycetota</taxon>
        <taxon>Actinomycetes</taxon>
        <taxon>Pseudonocardiales</taxon>
        <taxon>Pseudonocardiaceae</taxon>
        <taxon>Kibdelosporangium</taxon>
    </lineage>
</organism>
<dbReference type="PANTHER" id="PTHR10314">
    <property type="entry name" value="CYSTATHIONINE BETA-SYNTHASE"/>
    <property type="match status" value="1"/>
</dbReference>
<name>A0ABW3M6K0_9PSEU</name>
<dbReference type="Proteomes" id="UP001597045">
    <property type="component" value="Unassembled WGS sequence"/>
</dbReference>
<protein>
    <submittedName>
        <fullName evidence="4">Pyridoxal-phosphate dependent enzyme</fullName>
    </submittedName>
</protein>
<feature type="non-terminal residue" evidence="4">
    <location>
        <position position="260"/>
    </location>
</feature>
<accession>A0ABW3M6K0</accession>
<dbReference type="SUPFAM" id="SSF54427">
    <property type="entry name" value="NTF2-like"/>
    <property type="match status" value="1"/>
</dbReference>
<dbReference type="EMBL" id="JBHTIS010000619">
    <property type="protein sequence ID" value="MFD1046343.1"/>
    <property type="molecule type" value="Genomic_DNA"/>
</dbReference>
<dbReference type="Pfam" id="PF00291">
    <property type="entry name" value="PALP"/>
    <property type="match status" value="1"/>
</dbReference>
<dbReference type="Gene3D" id="3.40.50.1100">
    <property type="match status" value="1"/>
</dbReference>